<organism evidence="20 21">
    <name type="scientific">Lautropia mirabilis ATCC 51599</name>
    <dbReference type="NCBI Taxonomy" id="887898"/>
    <lineage>
        <taxon>Bacteria</taxon>
        <taxon>Pseudomonadati</taxon>
        <taxon>Pseudomonadota</taxon>
        <taxon>Betaproteobacteria</taxon>
        <taxon>Burkholderiales</taxon>
        <taxon>Burkholderiaceae</taxon>
        <taxon>Lautropia</taxon>
    </lineage>
</organism>
<evidence type="ECO:0000256" key="4">
    <source>
        <dbReference type="ARBA" id="ARBA00020580"/>
    </source>
</evidence>
<keyword evidence="10" id="KW-0067">ATP-binding</keyword>
<dbReference type="STRING" id="887898.HMPREF0551_1288"/>
<evidence type="ECO:0000313" key="20">
    <source>
        <dbReference type="EMBL" id="EFV94871.1"/>
    </source>
</evidence>
<dbReference type="GO" id="GO:0044781">
    <property type="term" value="P:bacterial-type flagellum organization"/>
    <property type="evidence" value="ECO:0007669"/>
    <property type="project" value="UniProtKB-KW"/>
</dbReference>
<comment type="subcellular location">
    <subcellularLocation>
        <location evidence="1">Cytoplasm</location>
    </subcellularLocation>
</comment>
<dbReference type="InterPro" id="IPR040627">
    <property type="entry name" value="T3SS_ATPase_C"/>
</dbReference>
<keyword evidence="20" id="KW-0378">Hydrolase</keyword>
<dbReference type="Pfam" id="PF18269">
    <property type="entry name" value="T3SS_ATPase_C"/>
    <property type="match status" value="1"/>
</dbReference>
<dbReference type="GO" id="GO:0005737">
    <property type="term" value="C:cytoplasm"/>
    <property type="evidence" value="ECO:0007669"/>
    <property type="project" value="UniProtKB-SubCell"/>
</dbReference>
<dbReference type="Pfam" id="PF02874">
    <property type="entry name" value="ATP-synt_ab_N"/>
    <property type="match status" value="1"/>
</dbReference>
<keyword evidence="17" id="KW-0066">ATP synthesis</keyword>
<dbReference type="GO" id="GO:0016887">
    <property type="term" value="F:ATP hydrolysis activity"/>
    <property type="evidence" value="ECO:0007669"/>
    <property type="project" value="InterPro"/>
</dbReference>
<keyword evidence="9" id="KW-1005">Bacterial flagellum biogenesis</keyword>
<dbReference type="eggNOG" id="COG1157">
    <property type="taxonomic scope" value="Bacteria"/>
</dbReference>
<accession>E7RX75</accession>
<evidence type="ECO:0000256" key="18">
    <source>
        <dbReference type="ARBA" id="ARBA00034006"/>
    </source>
</evidence>
<protein>
    <recommendedName>
        <fullName evidence="4">Flagellum-specific ATP synthase</fullName>
        <ecNumber evidence="3">7.1.2.2</ecNumber>
    </recommendedName>
</protein>
<evidence type="ECO:0000256" key="10">
    <source>
        <dbReference type="ARBA" id="ARBA00022840"/>
    </source>
</evidence>
<dbReference type="SMART" id="SM00382">
    <property type="entry name" value="AAA"/>
    <property type="match status" value="1"/>
</dbReference>
<evidence type="ECO:0000256" key="7">
    <source>
        <dbReference type="ARBA" id="ARBA00022741"/>
    </source>
</evidence>
<dbReference type="FunFam" id="3.40.50.12240:FF:000002">
    <property type="entry name" value="Flagellum-specific ATP synthase FliI"/>
    <property type="match status" value="1"/>
</dbReference>
<dbReference type="GO" id="GO:0045259">
    <property type="term" value="C:proton-transporting ATP synthase complex"/>
    <property type="evidence" value="ECO:0007669"/>
    <property type="project" value="UniProtKB-KW"/>
</dbReference>
<dbReference type="InterPro" id="IPR020003">
    <property type="entry name" value="ATPase_a/bsu_AS"/>
</dbReference>
<dbReference type="PROSITE" id="PS00152">
    <property type="entry name" value="ATPASE_ALPHA_BETA"/>
    <property type="match status" value="1"/>
</dbReference>
<name>E7RX75_9BURK</name>
<dbReference type="Gene3D" id="3.40.50.12240">
    <property type="match status" value="1"/>
</dbReference>
<evidence type="ECO:0000256" key="5">
    <source>
        <dbReference type="ARBA" id="ARBA00022448"/>
    </source>
</evidence>
<proteinExistence type="inferred from homology"/>
<evidence type="ECO:0000256" key="12">
    <source>
        <dbReference type="ARBA" id="ARBA00022967"/>
    </source>
</evidence>
<dbReference type="PANTHER" id="PTHR15184:SF81">
    <property type="entry name" value="FLAGELLUM-SPECIFIC ATP SYNTHASE"/>
    <property type="match status" value="1"/>
</dbReference>
<dbReference type="InterPro" id="IPR004100">
    <property type="entry name" value="ATPase_F1/V1/A1_a/bsu_N"/>
</dbReference>
<keyword evidence="15" id="KW-0139">CF(1)</keyword>
<dbReference type="InterPro" id="IPR003593">
    <property type="entry name" value="AAA+_ATPase"/>
</dbReference>
<dbReference type="Proteomes" id="UP000011021">
    <property type="component" value="Unassembled WGS sequence"/>
</dbReference>
<evidence type="ECO:0000256" key="8">
    <source>
        <dbReference type="ARBA" id="ARBA00022781"/>
    </source>
</evidence>
<keyword evidence="8" id="KW-0375">Hydrogen ion transport</keyword>
<dbReference type="InterPro" id="IPR000194">
    <property type="entry name" value="ATPase_F1/V1/A1_a/bsu_nucl-bd"/>
</dbReference>
<evidence type="ECO:0000256" key="2">
    <source>
        <dbReference type="ARBA" id="ARBA00008936"/>
    </source>
</evidence>
<dbReference type="GO" id="GO:0008564">
    <property type="term" value="F:protein-exporting ATPase activity"/>
    <property type="evidence" value="ECO:0007669"/>
    <property type="project" value="UniProtKB-EC"/>
</dbReference>
<dbReference type="SUPFAM" id="SSF52540">
    <property type="entry name" value="P-loop containing nucleoside triphosphate hydrolases"/>
    <property type="match status" value="1"/>
</dbReference>
<dbReference type="CDD" id="cd01136">
    <property type="entry name" value="ATPase_flagellum-secretory_path_III"/>
    <property type="match status" value="1"/>
</dbReference>
<keyword evidence="11" id="KW-0653">Protein transport</keyword>
<dbReference type="GO" id="GO:0046933">
    <property type="term" value="F:proton-transporting ATP synthase activity, rotational mechanism"/>
    <property type="evidence" value="ECO:0007669"/>
    <property type="project" value="TreeGrafter"/>
</dbReference>
<comment type="caution">
    <text evidence="20">The sequence shown here is derived from an EMBL/GenBank/DDBJ whole genome shotgun (WGS) entry which is preliminary data.</text>
</comment>
<keyword evidence="7" id="KW-0547">Nucleotide-binding</keyword>
<keyword evidence="21" id="KW-1185">Reference proteome</keyword>
<sequence>MRLADQLSAFLGNCQQLAAHVDPVATEGRLVKVSGMLVEAAGIALPVGALCLLKQPDGHAVEAEVVGFGHGHVFLMPSGDTSGLSPETRVCPLEPAVVTPTLARASHPWRRQSDRMRHLPIGHGLLGRVVDADGRPMDRFGPLRNVESRPIHGRAINAMDREPIREALDTGVRAINGLLTIGRGQRIGLFAGAGLGKSVLLGMMARYTNADVIVVGLVGERGREIKEFLEDILGEEDRHRAVIVAAPSDLPPIARMQGAHYATAIAEYFRDQDMNVLLLMDSLTRYAMAAREIALSIGESPATKGYPPSVFARLPALLERTGMGARGQGSITAFYTVLAEGDDQNDPVADSSRSFLDGHIVLSRELADAGHYPAIDIEKSISRVMSAVTPAEQQQLARQLKSLWSAYRRSRELITIGAYTEGSDARIDRAIELMPMIEAFLCQEVHDPSSLQASVNAMRDLLASSPNRTTETESA</sequence>
<evidence type="ECO:0000259" key="19">
    <source>
        <dbReference type="SMART" id="SM00382"/>
    </source>
</evidence>
<dbReference type="AlphaFoldDB" id="E7RX75"/>
<dbReference type="NCBIfam" id="TIGR01026">
    <property type="entry name" value="fliI_yscN"/>
    <property type="match status" value="1"/>
</dbReference>
<evidence type="ECO:0000313" key="21">
    <source>
        <dbReference type="Proteomes" id="UP000011021"/>
    </source>
</evidence>
<keyword evidence="14" id="KW-0472">Membrane</keyword>
<keyword evidence="12" id="KW-1278">Translocase</keyword>
<evidence type="ECO:0000256" key="3">
    <source>
        <dbReference type="ARBA" id="ARBA00012473"/>
    </source>
</evidence>
<dbReference type="GO" id="GO:0030257">
    <property type="term" value="C:type III protein secretion system complex"/>
    <property type="evidence" value="ECO:0007669"/>
    <property type="project" value="InterPro"/>
</dbReference>
<dbReference type="EC" id="7.1.2.2" evidence="3"/>
<evidence type="ECO:0000256" key="1">
    <source>
        <dbReference type="ARBA" id="ARBA00004496"/>
    </source>
</evidence>
<dbReference type="RefSeq" id="WP_005673549.1">
    <property type="nucleotide sequence ID" value="NZ_CP146288.1"/>
</dbReference>
<keyword evidence="13" id="KW-0406">Ion transport</keyword>
<dbReference type="PANTHER" id="PTHR15184">
    <property type="entry name" value="ATP SYNTHASE"/>
    <property type="match status" value="1"/>
</dbReference>
<evidence type="ECO:0000256" key="11">
    <source>
        <dbReference type="ARBA" id="ARBA00022927"/>
    </source>
</evidence>
<evidence type="ECO:0000256" key="9">
    <source>
        <dbReference type="ARBA" id="ARBA00022795"/>
    </source>
</evidence>
<dbReference type="Pfam" id="PF00006">
    <property type="entry name" value="ATP-synt_ab"/>
    <property type="match status" value="1"/>
</dbReference>
<keyword evidence="6" id="KW-0963">Cytoplasm</keyword>
<dbReference type="EMBL" id="AEQP01000008">
    <property type="protein sequence ID" value="EFV94871.1"/>
    <property type="molecule type" value="Genomic_DNA"/>
</dbReference>
<evidence type="ECO:0000256" key="13">
    <source>
        <dbReference type="ARBA" id="ARBA00023065"/>
    </source>
</evidence>
<gene>
    <name evidence="20" type="ORF">HMPREF0551_1288</name>
</gene>
<evidence type="ECO:0000256" key="17">
    <source>
        <dbReference type="ARBA" id="ARBA00023310"/>
    </source>
</evidence>
<dbReference type="InterPro" id="IPR027417">
    <property type="entry name" value="P-loop_NTPase"/>
</dbReference>
<dbReference type="GO" id="GO:0005524">
    <property type="term" value="F:ATP binding"/>
    <property type="evidence" value="ECO:0007669"/>
    <property type="project" value="UniProtKB-KW"/>
</dbReference>
<dbReference type="InterPro" id="IPR005714">
    <property type="entry name" value="ATPase_T3SS_FliI/YscN"/>
</dbReference>
<evidence type="ECO:0000256" key="15">
    <source>
        <dbReference type="ARBA" id="ARBA00023196"/>
    </source>
</evidence>
<keyword evidence="16" id="KW-1006">Bacterial flagellum protein export</keyword>
<feature type="domain" description="AAA+ ATPase" evidence="19">
    <location>
        <begin position="183"/>
        <end position="366"/>
    </location>
</feature>
<comment type="catalytic activity">
    <reaction evidence="18">
        <text>ATP + H2O + cellular proteinSide 1 = ADP + phosphate + cellular proteinSide 2.</text>
        <dbReference type="EC" id="7.4.2.8"/>
    </reaction>
</comment>
<evidence type="ECO:0000256" key="6">
    <source>
        <dbReference type="ARBA" id="ARBA00022490"/>
    </source>
</evidence>
<comment type="similarity">
    <text evidence="2">Belongs to the ATPase alpha/beta chains family.</text>
</comment>
<dbReference type="GO" id="GO:0030254">
    <property type="term" value="P:protein secretion by the type III secretion system"/>
    <property type="evidence" value="ECO:0007669"/>
    <property type="project" value="InterPro"/>
</dbReference>
<dbReference type="HOGENOM" id="CLU_022398_5_1_4"/>
<evidence type="ECO:0000256" key="16">
    <source>
        <dbReference type="ARBA" id="ARBA00023225"/>
    </source>
</evidence>
<reference evidence="20 21" key="1">
    <citation type="submission" date="2010-12" db="EMBL/GenBank/DDBJ databases">
        <authorList>
            <person name="Muzny D."/>
            <person name="Qin X."/>
            <person name="Deng J."/>
            <person name="Jiang H."/>
            <person name="Liu Y."/>
            <person name="Qu J."/>
            <person name="Song X.-Z."/>
            <person name="Zhang L."/>
            <person name="Thornton R."/>
            <person name="Coyle M."/>
            <person name="Francisco L."/>
            <person name="Jackson L."/>
            <person name="Javaid M."/>
            <person name="Korchina V."/>
            <person name="Kovar C."/>
            <person name="Mata R."/>
            <person name="Mathew T."/>
            <person name="Ngo R."/>
            <person name="Nguyen L."/>
            <person name="Nguyen N."/>
            <person name="Okwuonu G."/>
            <person name="Ongeri F."/>
            <person name="Pham C."/>
            <person name="Simmons D."/>
            <person name="Wilczek-Boney K."/>
            <person name="Hale W."/>
            <person name="Jakkamsetti A."/>
            <person name="Pham P."/>
            <person name="Ruth R."/>
            <person name="San Lucas F."/>
            <person name="Warren J."/>
            <person name="Zhang J."/>
            <person name="Zhao Z."/>
            <person name="Zhou C."/>
            <person name="Zhu D."/>
            <person name="Lee S."/>
            <person name="Bess C."/>
            <person name="Blankenburg K."/>
            <person name="Forbes L."/>
            <person name="Fu Q."/>
            <person name="Gubbala S."/>
            <person name="Hirani K."/>
            <person name="Jayaseelan J.C."/>
            <person name="Lara F."/>
            <person name="Munidasa M."/>
            <person name="Palculict T."/>
            <person name="Patil S."/>
            <person name="Pu L.-L."/>
            <person name="Saada N."/>
            <person name="Tang L."/>
            <person name="Weissenberger G."/>
            <person name="Zhu Y."/>
            <person name="Hemphill L."/>
            <person name="Shang Y."/>
            <person name="Youmans B."/>
            <person name="Ayvaz T."/>
            <person name="Ross M."/>
            <person name="Santibanez J."/>
            <person name="Aqrawi P."/>
            <person name="Gross S."/>
            <person name="Joshi V."/>
            <person name="Fowler G."/>
            <person name="Nazareth L."/>
            <person name="Reid J."/>
            <person name="Worley K."/>
            <person name="Petrosino J."/>
            <person name="Highlander S."/>
            <person name="Gibbs R."/>
        </authorList>
    </citation>
    <scope>NUCLEOTIDE SEQUENCE [LARGE SCALE GENOMIC DNA]</scope>
    <source>
        <strain evidence="20 21">ATCC 51599</strain>
    </source>
</reference>
<evidence type="ECO:0000256" key="14">
    <source>
        <dbReference type="ARBA" id="ARBA00023136"/>
    </source>
</evidence>
<dbReference type="CDD" id="cd18117">
    <property type="entry name" value="ATP-synt_flagellum-secretory_path_III_N"/>
    <property type="match status" value="1"/>
</dbReference>
<keyword evidence="5" id="KW-0813">Transport</keyword>
<dbReference type="InterPro" id="IPR050053">
    <property type="entry name" value="ATPase_alpha/beta_chains"/>
</dbReference>